<gene>
    <name evidence="1" type="ordered locus">PMT_0976</name>
</gene>
<dbReference type="eggNOG" id="COG4403">
    <property type="taxonomic scope" value="Bacteria"/>
</dbReference>
<keyword evidence="2" id="KW-1185">Reference proteome</keyword>
<sequence>MGFQGALQRVGRLNQAGIDAFLPIAVGENSVFFIDALVNANFSFYDNYSSIINTVPMKLRCFGKKEGTLMLPGFYKGVSGMGLELLEDDQSRAVVSQLISAGPWAVLND</sequence>
<protein>
    <submittedName>
        <fullName evidence="1">Uncharacterized protein</fullName>
    </submittedName>
</protein>
<dbReference type="EMBL" id="BX548175">
    <property type="protein sequence ID" value="CAE21151.1"/>
    <property type="molecule type" value="Genomic_DNA"/>
</dbReference>
<dbReference type="KEGG" id="pmt:PMT_0976"/>
<dbReference type="AlphaFoldDB" id="Q7V6Z9"/>
<dbReference type="RefSeq" id="WP_011130349.1">
    <property type="nucleotide sequence ID" value="NC_005071.1"/>
</dbReference>
<accession>Q7V6Z9</accession>
<evidence type="ECO:0000313" key="2">
    <source>
        <dbReference type="Proteomes" id="UP000001423"/>
    </source>
</evidence>
<dbReference type="Proteomes" id="UP000001423">
    <property type="component" value="Chromosome"/>
</dbReference>
<name>Q7V6Z9_PROMM</name>
<evidence type="ECO:0000313" key="1">
    <source>
        <dbReference type="EMBL" id="CAE21151.1"/>
    </source>
</evidence>
<proteinExistence type="predicted"/>
<dbReference type="HOGENOM" id="CLU_2181559_0_0_3"/>
<organism evidence="1 2">
    <name type="scientific">Prochlorococcus marinus (strain MIT 9313)</name>
    <dbReference type="NCBI Taxonomy" id="74547"/>
    <lineage>
        <taxon>Bacteria</taxon>
        <taxon>Bacillati</taxon>
        <taxon>Cyanobacteriota</taxon>
        <taxon>Cyanophyceae</taxon>
        <taxon>Synechococcales</taxon>
        <taxon>Prochlorococcaceae</taxon>
        <taxon>Prochlorococcus</taxon>
    </lineage>
</organism>
<reference evidence="1 2" key="1">
    <citation type="journal article" date="2003" name="Nature">
        <title>Genome divergence in two Prochlorococcus ecotypes reflects oceanic niche differentiation.</title>
        <authorList>
            <person name="Rocap G."/>
            <person name="Larimer F.W."/>
            <person name="Lamerdin J.E."/>
            <person name="Malfatti S."/>
            <person name="Chain P."/>
            <person name="Ahlgren N.A."/>
            <person name="Arellano A."/>
            <person name="Coleman M."/>
            <person name="Hauser L."/>
            <person name="Hess W.R."/>
            <person name="Johnson Z.I."/>
            <person name="Land M.L."/>
            <person name="Lindell D."/>
            <person name="Post A.F."/>
            <person name="Regala W."/>
            <person name="Shah M."/>
            <person name="Shaw S.L."/>
            <person name="Steglich C."/>
            <person name="Sullivan M.B."/>
            <person name="Ting C.S."/>
            <person name="Tolonen A."/>
            <person name="Webb E.A."/>
            <person name="Zinser E.R."/>
            <person name="Chisholm S.W."/>
        </authorList>
    </citation>
    <scope>NUCLEOTIDE SEQUENCE [LARGE SCALE GENOMIC DNA]</scope>
    <source>
        <strain evidence="2">MIT 9313</strain>
    </source>
</reference>